<dbReference type="Gene3D" id="3.40.190.290">
    <property type="match status" value="1"/>
</dbReference>
<dbReference type="CDD" id="cd05466">
    <property type="entry name" value="PBP2_LTTR_substrate"/>
    <property type="match status" value="1"/>
</dbReference>
<dbReference type="AlphaFoldDB" id="A0A931BV85"/>
<evidence type="ECO:0000313" key="6">
    <source>
        <dbReference type="EMBL" id="MBF9235338.1"/>
    </source>
</evidence>
<dbReference type="Proteomes" id="UP000599312">
    <property type="component" value="Unassembled WGS sequence"/>
</dbReference>
<dbReference type="Pfam" id="PF03466">
    <property type="entry name" value="LysR_substrate"/>
    <property type="match status" value="1"/>
</dbReference>
<feature type="domain" description="HTH lysR-type" evidence="5">
    <location>
        <begin position="21"/>
        <end position="78"/>
    </location>
</feature>
<organism evidence="6 7">
    <name type="scientific">Microvirga alba</name>
    <dbReference type="NCBI Taxonomy" id="2791025"/>
    <lineage>
        <taxon>Bacteria</taxon>
        <taxon>Pseudomonadati</taxon>
        <taxon>Pseudomonadota</taxon>
        <taxon>Alphaproteobacteria</taxon>
        <taxon>Hyphomicrobiales</taxon>
        <taxon>Methylobacteriaceae</taxon>
        <taxon>Microvirga</taxon>
    </lineage>
</organism>
<dbReference type="Gene3D" id="1.10.10.10">
    <property type="entry name" value="Winged helix-like DNA-binding domain superfamily/Winged helix DNA-binding domain"/>
    <property type="match status" value="1"/>
</dbReference>
<name>A0A931BV85_9HYPH</name>
<evidence type="ECO:0000259" key="5">
    <source>
        <dbReference type="PROSITE" id="PS50931"/>
    </source>
</evidence>
<reference evidence="6" key="1">
    <citation type="submission" date="2020-11" db="EMBL/GenBank/DDBJ databases">
        <authorList>
            <person name="Kim M.K."/>
        </authorList>
    </citation>
    <scope>NUCLEOTIDE SEQUENCE</scope>
    <source>
        <strain evidence="6">BT350</strain>
    </source>
</reference>
<dbReference type="PANTHER" id="PTHR30126:SF98">
    <property type="entry name" value="HTH-TYPE TRANSCRIPTIONAL ACTIVATOR BAUR"/>
    <property type="match status" value="1"/>
</dbReference>
<dbReference type="Pfam" id="PF00126">
    <property type="entry name" value="HTH_1"/>
    <property type="match status" value="1"/>
</dbReference>
<comment type="caution">
    <text evidence="6">The sequence shown here is derived from an EMBL/GenBank/DDBJ whole genome shotgun (WGS) entry which is preliminary data.</text>
</comment>
<dbReference type="FunFam" id="1.10.10.10:FF:000001">
    <property type="entry name" value="LysR family transcriptional regulator"/>
    <property type="match status" value="1"/>
</dbReference>
<evidence type="ECO:0000313" key="7">
    <source>
        <dbReference type="Proteomes" id="UP000599312"/>
    </source>
</evidence>
<dbReference type="SUPFAM" id="SSF53850">
    <property type="entry name" value="Periplasmic binding protein-like II"/>
    <property type="match status" value="1"/>
</dbReference>
<comment type="similarity">
    <text evidence="1">Belongs to the LysR transcriptional regulatory family.</text>
</comment>
<dbReference type="InterPro" id="IPR036388">
    <property type="entry name" value="WH-like_DNA-bd_sf"/>
</dbReference>
<dbReference type="GO" id="GO:0000976">
    <property type="term" value="F:transcription cis-regulatory region binding"/>
    <property type="evidence" value="ECO:0007669"/>
    <property type="project" value="TreeGrafter"/>
</dbReference>
<dbReference type="PANTHER" id="PTHR30126">
    <property type="entry name" value="HTH-TYPE TRANSCRIPTIONAL REGULATOR"/>
    <property type="match status" value="1"/>
</dbReference>
<sequence length="320" mass="36205">MASEIERNHLILRFKMRLTDTDLRLLRVFSTIVQCGGFSKAQTILNVSQPTISNQISALERRLGFRLCDRGRSGFRLTLKGEETYRAAQQLFASIETFQNETTSLQQVLLGELRLGIADGLLCDENPYVEPIITSFSRQAPDVRLSVMNADPPQLEQRLNESRLDVVIGDFNEPELYFGRNLYTEEHRLYAVPHHPLCANETPHLEDVLGARVIRRGYSDPKEARCLSGTNAAAVVNTAEAAITLILTGNFVGFLPEHLAERWVASGRMQAVNLPEMRFERKITIYRRHNRKMSRLVRAFLACVDETMLMLSKDAAVARG</sequence>
<evidence type="ECO:0000256" key="4">
    <source>
        <dbReference type="ARBA" id="ARBA00023163"/>
    </source>
</evidence>
<dbReference type="InterPro" id="IPR005119">
    <property type="entry name" value="LysR_subst-bd"/>
</dbReference>
<accession>A0A931BV85</accession>
<keyword evidence="4" id="KW-0804">Transcription</keyword>
<evidence type="ECO:0000256" key="1">
    <source>
        <dbReference type="ARBA" id="ARBA00009437"/>
    </source>
</evidence>
<keyword evidence="7" id="KW-1185">Reference proteome</keyword>
<dbReference type="InterPro" id="IPR000847">
    <property type="entry name" value="LysR_HTH_N"/>
</dbReference>
<keyword evidence="3" id="KW-0238">DNA-binding</keyword>
<keyword evidence="2" id="KW-0805">Transcription regulation</keyword>
<protein>
    <submittedName>
        <fullName evidence="6">LysR family transcriptional regulator</fullName>
    </submittedName>
</protein>
<dbReference type="EMBL" id="JADQDO010000012">
    <property type="protein sequence ID" value="MBF9235338.1"/>
    <property type="molecule type" value="Genomic_DNA"/>
</dbReference>
<proteinExistence type="inferred from homology"/>
<evidence type="ECO:0000256" key="3">
    <source>
        <dbReference type="ARBA" id="ARBA00023125"/>
    </source>
</evidence>
<evidence type="ECO:0000256" key="2">
    <source>
        <dbReference type="ARBA" id="ARBA00023015"/>
    </source>
</evidence>
<dbReference type="InterPro" id="IPR036390">
    <property type="entry name" value="WH_DNA-bd_sf"/>
</dbReference>
<dbReference type="SUPFAM" id="SSF46785">
    <property type="entry name" value="Winged helix' DNA-binding domain"/>
    <property type="match status" value="1"/>
</dbReference>
<dbReference type="RefSeq" id="WP_196273329.1">
    <property type="nucleotide sequence ID" value="NZ_JADQDO010000012.1"/>
</dbReference>
<dbReference type="PROSITE" id="PS50931">
    <property type="entry name" value="HTH_LYSR"/>
    <property type="match status" value="1"/>
</dbReference>
<dbReference type="PRINTS" id="PR00039">
    <property type="entry name" value="HTHLYSR"/>
</dbReference>
<dbReference type="GO" id="GO:0003700">
    <property type="term" value="F:DNA-binding transcription factor activity"/>
    <property type="evidence" value="ECO:0007669"/>
    <property type="project" value="InterPro"/>
</dbReference>
<gene>
    <name evidence="6" type="ORF">I2H38_18360</name>
</gene>